<dbReference type="EnsemblPlants" id="Pp3c17_18340V3.1">
    <property type="protein sequence ID" value="PAC:32908208.CDS.1"/>
    <property type="gene ID" value="Pp3c17_18340"/>
</dbReference>
<protein>
    <recommendedName>
        <fullName evidence="1">Dof-type domain-containing protein</fullName>
    </recommendedName>
</protein>
<evidence type="ECO:0000259" key="1">
    <source>
        <dbReference type="Pfam" id="PF02701"/>
    </source>
</evidence>
<dbReference type="GO" id="GO:0006355">
    <property type="term" value="P:regulation of DNA-templated transcription"/>
    <property type="evidence" value="ECO:0007669"/>
    <property type="project" value="InterPro"/>
</dbReference>
<name>A0A7I4EPX6_PHYPA</name>
<dbReference type="EMBL" id="ABEU02000017">
    <property type="status" value="NOT_ANNOTATED_CDS"/>
    <property type="molecule type" value="Genomic_DNA"/>
</dbReference>
<organism evidence="2 3">
    <name type="scientific">Physcomitrium patens</name>
    <name type="common">Spreading-leaved earth moss</name>
    <name type="synonym">Physcomitrella patens</name>
    <dbReference type="NCBI Taxonomy" id="3218"/>
    <lineage>
        <taxon>Eukaryota</taxon>
        <taxon>Viridiplantae</taxon>
        <taxon>Streptophyta</taxon>
        <taxon>Embryophyta</taxon>
        <taxon>Bryophyta</taxon>
        <taxon>Bryophytina</taxon>
        <taxon>Bryopsida</taxon>
        <taxon>Funariidae</taxon>
        <taxon>Funariales</taxon>
        <taxon>Funariaceae</taxon>
        <taxon>Physcomitrium</taxon>
    </lineage>
</organism>
<proteinExistence type="predicted"/>
<dbReference type="InParanoid" id="A0A7I4EPX6"/>
<reference evidence="2 3" key="2">
    <citation type="journal article" date="2018" name="Plant J.">
        <title>The Physcomitrella patens chromosome-scale assembly reveals moss genome structure and evolution.</title>
        <authorList>
            <person name="Lang D."/>
            <person name="Ullrich K.K."/>
            <person name="Murat F."/>
            <person name="Fuchs J."/>
            <person name="Jenkins J."/>
            <person name="Haas F.B."/>
            <person name="Piednoel M."/>
            <person name="Gundlach H."/>
            <person name="Van Bel M."/>
            <person name="Meyberg R."/>
            <person name="Vives C."/>
            <person name="Morata J."/>
            <person name="Symeonidi A."/>
            <person name="Hiss M."/>
            <person name="Muchero W."/>
            <person name="Kamisugi Y."/>
            <person name="Saleh O."/>
            <person name="Blanc G."/>
            <person name="Decker E.L."/>
            <person name="van Gessel N."/>
            <person name="Grimwood J."/>
            <person name="Hayes R.D."/>
            <person name="Graham S.W."/>
            <person name="Gunter L.E."/>
            <person name="McDaniel S.F."/>
            <person name="Hoernstein S.N.W."/>
            <person name="Larsson A."/>
            <person name="Li F.W."/>
            <person name="Perroud P.F."/>
            <person name="Phillips J."/>
            <person name="Ranjan P."/>
            <person name="Rokshar D.S."/>
            <person name="Rothfels C.J."/>
            <person name="Schneider L."/>
            <person name="Shu S."/>
            <person name="Stevenson D.W."/>
            <person name="Thummler F."/>
            <person name="Tillich M."/>
            <person name="Villarreal Aguilar J.C."/>
            <person name="Widiez T."/>
            <person name="Wong G.K."/>
            <person name="Wymore A."/>
            <person name="Zhang Y."/>
            <person name="Zimmer A.D."/>
            <person name="Quatrano R.S."/>
            <person name="Mayer K.F.X."/>
            <person name="Goodstein D."/>
            <person name="Casacuberta J.M."/>
            <person name="Vandepoele K."/>
            <person name="Reski R."/>
            <person name="Cuming A.C."/>
            <person name="Tuskan G.A."/>
            <person name="Maumus F."/>
            <person name="Salse J."/>
            <person name="Schmutz J."/>
            <person name="Rensing S.A."/>
        </authorList>
    </citation>
    <scope>NUCLEOTIDE SEQUENCE [LARGE SCALE GENOMIC DNA]</scope>
    <source>
        <strain evidence="2 3">cv. Gransden 2004</strain>
    </source>
</reference>
<dbReference type="Pfam" id="PF02701">
    <property type="entry name" value="Zn_ribbon_Dof"/>
    <property type="match status" value="1"/>
</dbReference>
<dbReference type="InterPro" id="IPR003851">
    <property type="entry name" value="Znf_Dof"/>
</dbReference>
<dbReference type="AlphaFoldDB" id="A0A7I4EPX6"/>
<dbReference type="Gramene" id="Pp3c17_18340V3.1">
    <property type="protein sequence ID" value="PAC:32908208.CDS.1"/>
    <property type="gene ID" value="Pp3c17_18340"/>
</dbReference>
<reference evidence="2" key="3">
    <citation type="submission" date="2020-12" db="UniProtKB">
        <authorList>
            <consortium name="EnsemblPlants"/>
        </authorList>
    </citation>
    <scope>IDENTIFICATION</scope>
</reference>
<sequence length="179" mass="20629">MRLLHWKGYLQIPILEPIEFMVQIKVCPRCKSSTHVRFLDLNNKSPKQPRYRCRKCKLNFSPFKTRGQVPKKVTNEAVQAMDTSTELIDAPDQVSQLLALYEISENLIQGIELLESTLDLLQWKHGLWIVLGDCPMTWVPLLFFLRTKRMVVLQCLGRSLRPAALTHTGFSLETCVSEC</sequence>
<dbReference type="Proteomes" id="UP000006727">
    <property type="component" value="Chromosome 17"/>
</dbReference>
<accession>A0A7I4EPX6</accession>
<evidence type="ECO:0000313" key="3">
    <source>
        <dbReference type="Proteomes" id="UP000006727"/>
    </source>
</evidence>
<feature type="domain" description="Dof-type" evidence="1">
    <location>
        <begin position="24"/>
        <end position="59"/>
    </location>
</feature>
<keyword evidence="3" id="KW-1185">Reference proteome</keyword>
<reference evidence="2 3" key="1">
    <citation type="journal article" date="2008" name="Science">
        <title>The Physcomitrella genome reveals evolutionary insights into the conquest of land by plants.</title>
        <authorList>
            <person name="Rensing S."/>
            <person name="Lang D."/>
            <person name="Zimmer A."/>
            <person name="Terry A."/>
            <person name="Salamov A."/>
            <person name="Shapiro H."/>
            <person name="Nishiyama T."/>
            <person name="Perroud P.-F."/>
            <person name="Lindquist E."/>
            <person name="Kamisugi Y."/>
            <person name="Tanahashi T."/>
            <person name="Sakakibara K."/>
            <person name="Fujita T."/>
            <person name="Oishi K."/>
            <person name="Shin-I T."/>
            <person name="Kuroki Y."/>
            <person name="Toyoda A."/>
            <person name="Suzuki Y."/>
            <person name="Hashimoto A."/>
            <person name="Yamaguchi K."/>
            <person name="Sugano A."/>
            <person name="Kohara Y."/>
            <person name="Fujiyama A."/>
            <person name="Anterola A."/>
            <person name="Aoki S."/>
            <person name="Ashton N."/>
            <person name="Barbazuk W.B."/>
            <person name="Barker E."/>
            <person name="Bennetzen J."/>
            <person name="Bezanilla M."/>
            <person name="Blankenship R."/>
            <person name="Cho S.H."/>
            <person name="Dutcher S."/>
            <person name="Estelle M."/>
            <person name="Fawcett J.A."/>
            <person name="Gundlach H."/>
            <person name="Hanada K."/>
            <person name="Heyl A."/>
            <person name="Hicks K.A."/>
            <person name="Hugh J."/>
            <person name="Lohr M."/>
            <person name="Mayer K."/>
            <person name="Melkozernov A."/>
            <person name="Murata T."/>
            <person name="Nelson D."/>
            <person name="Pils B."/>
            <person name="Prigge M."/>
            <person name="Reiss B."/>
            <person name="Renner T."/>
            <person name="Rombauts S."/>
            <person name="Rushton P."/>
            <person name="Sanderfoot A."/>
            <person name="Schween G."/>
            <person name="Shiu S.-H."/>
            <person name="Stueber K."/>
            <person name="Theodoulou F.L."/>
            <person name="Tu H."/>
            <person name="Van de Peer Y."/>
            <person name="Verrier P.J."/>
            <person name="Waters E."/>
            <person name="Wood A."/>
            <person name="Yang L."/>
            <person name="Cove D."/>
            <person name="Cuming A."/>
            <person name="Hasebe M."/>
            <person name="Lucas S."/>
            <person name="Mishler D.B."/>
            <person name="Reski R."/>
            <person name="Grigoriev I."/>
            <person name="Quatrano R.S."/>
            <person name="Boore J.L."/>
        </authorList>
    </citation>
    <scope>NUCLEOTIDE SEQUENCE [LARGE SCALE GENOMIC DNA]</scope>
    <source>
        <strain evidence="2 3">cv. Gransden 2004</strain>
    </source>
</reference>
<evidence type="ECO:0000313" key="2">
    <source>
        <dbReference type="EnsemblPlants" id="PAC:32908208.CDS.1"/>
    </source>
</evidence>
<dbReference type="GO" id="GO:0003677">
    <property type="term" value="F:DNA binding"/>
    <property type="evidence" value="ECO:0007669"/>
    <property type="project" value="InterPro"/>
</dbReference>